<dbReference type="RefSeq" id="XP_014535138.2">
    <property type="nucleotide sequence ID" value="XM_014679652.2"/>
</dbReference>
<proteinExistence type="predicted"/>
<dbReference type="AlphaFoldDB" id="A0A7T7BNP1"/>
<dbReference type="GeneID" id="26232465"/>
<feature type="region of interest" description="Disordered" evidence="1">
    <location>
        <begin position="1"/>
        <end position="38"/>
    </location>
</feature>
<dbReference type="KEGG" id="pdp:PDIP_41470"/>
<protein>
    <submittedName>
        <fullName evidence="2">Uncharacterized protein</fullName>
    </submittedName>
</protein>
<dbReference type="Proteomes" id="UP000595662">
    <property type="component" value="Chromosome 5"/>
</dbReference>
<evidence type="ECO:0000313" key="3">
    <source>
        <dbReference type="Proteomes" id="UP000595662"/>
    </source>
</evidence>
<dbReference type="EMBL" id="CP060778">
    <property type="protein sequence ID" value="QQK46471.1"/>
    <property type="molecule type" value="Genomic_DNA"/>
</dbReference>
<organism evidence="2 3">
    <name type="scientific">Penicillium digitatum</name>
    <name type="common">Green mold</name>
    <dbReference type="NCBI Taxonomy" id="36651"/>
    <lineage>
        <taxon>Eukaryota</taxon>
        <taxon>Fungi</taxon>
        <taxon>Dikarya</taxon>
        <taxon>Ascomycota</taxon>
        <taxon>Pezizomycotina</taxon>
        <taxon>Eurotiomycetes</taxon>
        <taxon>Eurotiomycetidae</taxon>
        <taxon>Eurotiales</taxon>
        <taxon>Aspergillaceae</taxon>
        <taxon>Penicillium</taxon>
    </lineage>
</organism>
<evidence type="ECO:0000256" key="1">
    <source>
        <dbReference type="SAM" id="MobiDB-lite"/>
    </source>
</evidence>
<gene>
    <name evidence="2" type="ORF">Pdw03_1369</name>
</gene>
<sequence length="357" mass="40917">MQFSQISEMTSANTGKWTKPSKSTNHNSSQDLSPTDSQFAPKELSFASHANRQMRHPWGVLDYHMYLSHIESGRDKLHREKECHLIGTTGFRQVTLHDEPVLDNIPSGRNPTVVFVGLPVPDMQNESSNARLVLGFDLKSDRLQGYFLDSKSPIKNYEDLWEIWSHGEAELVIDIPLERFLAVIRHTMQYQIEILEIGVLHHYGLTTRGFQAGLDLVISVQFLQFVEDFADLLSRESDELRDISMPLQDELRNLLGIGSRDSWFGAREGLNLEQYRQKQLKKVIASGLFHKQKMLVLRDGANEAMQQNKTSRPVVFVPGHSGRWWSKLQIQFLVSAMIILSFCSVFQRERVLCVGMF</sequence>
<dbReference type="VEuPathDB" id="FungiDB:PDIP_41470"/>
<accession>A0A7T7BNP1</accession>
<evidence type="ECO:0000313" key="2">
    <source>
        <dbReference type="EMBL" id="QQK46471.1"/>
    </source>
</evidence>
<reference evidence="2 3" key="1">
    <citation type="submission" date="2020-08" db="EMBL/GenBank/DDBJ databases">
        <title>The completed genome sequence of the pathogenic ascomycete fungus Penicillium digitatum.</title>
        <authorList>
            <person name="Wang M."/>
        </authorList>
    </citation>
    <scope>NUCLEOTIDE SEQUENCE [LARGE SCALE GENOMIC DNA]</scope>
    <source>
        <strain evidence="2 3">PdW03</strain>
    </source>
</reference>
<name>A0A7T7BNP1_PENDI</name>